<accession>A0A0J6EL39</accession>
<evidence type="ECO:0000313" key="1">
    <source>
        <dbReference type="EMBL" id="KRT94301.1"/>
    </source>
</evidence>
<protein>
    <submittedName>
        <fullName evidence="1">Uncharacterized protein</fullName>
    </submittedName>
</protein>
<dbReference type="AlphaFoldDB" id="A0A0J6E8A1"/>
<accession>A0A0J6E8A1</accession>
<proteinExistence type="predicted"/>
<dbReference type="PATRIC" id="fig|1664069.3.peg.4457"/>
<dbReference type="EMBL" id="LECW02000012">
    <property type="protein sequence ID" value="KRT94301.1"/>
    <property type="molecule type" value="Genomic_DNA"/>
</dbReference>
<organism evidence="1 2">
    <name type="scientific">Bacillus glycinifermentans</name>
    <dbReference type="NCBI Taxonomy" id="1664069"/>
    <lineage>
        <taxon>Bacteria</taxon>
        <taxon>Bacillati</taxon>
        <taxon>Bacillota</taxon>
        <taxon>Bacilli</taxon>
        <taxon>Bacillales</taxon>
        <taxon>Bacillaceae</taxon>
        <taxon>Bacillus</taxon>
    </lineage>
</organism>
<evidence type="ECO:0000313" key="2">
    <source>
        <dbReference type="Proteomes" id="UP000036168"/>
    </source>
</evidence>
<comment type="caution">
    <text evidence="1">The sequence shown here is derived from an EMBL/GenBank/DDBJ whole genome shotgun (WGS) entry which is preliminary data.</text>
</comment>
<sequence>MPYETRQPSTTVEVVPIHAKRYALKDERKAATFNSLSAHVCRKAFFMNMIGPRRIEQESR</sequence>
<name>A0A0J6E8A1_9BACI</name>
<dbReference type="Proteomes" id="UP000036168">
    <property type="component" value="Unassembled WGS sequence"/>
</dbReference>
<reference evidence="1 2" key="1">
    <citation type="journal article" date="2015" name="Int. J. Syst. Evol. Microbiol.">
        <title>Bacillus glycinifermentans sp. nov., isolated from fermented soybean paste.</title>
        <authorList>
            <person name="Kim S.J."/>
            <person name="Dunlap C.A."/>
            <person name="Kwon S.W."/>
            <person name="Rooney A.P."/>
        </authorList>
    </citation>
    <scope>NUCLEOTIDE SEQUENCE [LARGE SCALE GENOMIC DNA]</scope>
    <source>
        <strain evidence="1 2">GO-13</strain>
    </source>
</reference>
<gene>
    <name evidence="1" type="ORF">AB447_203170</name>
</gene>